<protein>
    <submittedName>
        <fullName evidence="1 3">Uncharacterized protein</fullName>
    </submittedName>
</protein>
<accession>A0A183GE48</accession>
<keyword evidence="2" id="KW-1185">Reference proteome</keyword>
<gene>
    <name evidence="1" type="ORF">HPBE_LOCUS20578</name>
</gene>
<reference evidence="1 2" key="1">
    <citation type="submission" date="2018-11" db="EMBL/GenBank/DDBJ databases">
        <authorList>
            <consortium name="Pathogen Informatics"/>
        </authorList>
    </citation>
    <scope>NUCLEOTIDE SEQUENCE [LARGE SCALE GENOMIC DNA]</scope>
</reference>
<dbReference type="Proteomes" id="UP000050761">
    <property type="component" value="Unassembled WGS sequence"/>
</dbReference>
<dbReference type="AlphaFoldDB" id="A0A183GE48"/>
<evidence type="ECO:0000313" key="1">
    <source>
        <dbReference type="EMBL" id="VDP20783.1"/>
    </source>
</evidence>
<sequence>MPRARRGLFLPHAQGKTTRSAPQADYLSLAGNTNVQMVKEFWIWLSLDLVICSTFFAKRKSRKVTYVSGGRRAEADGIELAWHLSGQDGEEC</sequence>
<organism evidence="2 3">
    <name type="scientific">Heligmosomoides polygyrus</name>
    <name type="common">Parasitic roundworm</name>
    <dbReference type="NCBI Taxonomy" id="6339"/>
    <lineage>
        <taxon>Eukaryota</taxon>
        <taxon>Metazoa</taxon>
        <taxon>Ecdysozoa</taxon>
        <taxon>Nematoda</taxon>
        <taxon>Chromadorea</taxon>
        <taxon>Rhabditida</taxon>
        <taxon>Rhabditina</taxon>
        <taxon>Rhabditomorpha</taxon>
        <taxon>Strongyloidea</taxon>
        <taxon>Heligmosomidae</taxon>
        <taxon>Heligmosomoides</taxon>
    </lineage>
</organism>
<proteinExistence type="predicted"/>
<dbReference type="OrthoDB" id="5863617at2759"/>
<name>A0A183GE48_HELPZ</name>
<dbReference type="WBParaSite" id="HPBE_0002057901-mRNA-1">
    <property type="protein sequence ID" value="HPBE_0002057901-mRNA-1"/>
    <property type="gene ID" value="HPBE_0002057901"/>
</dbReference>
<dbReference type="EMBL" id="UZAH01032275">
    <property type="protein sequence ID" value="VDP20783.1"/>
    <property type="molecule type" value="Genomic_DNA"/>
</dbReference>
<reference evidence="3" key="2">
    <citation type="submission" date="2019-09" db="UniProtKB">
        <authorList>
            <consortium name="WormBaseParasite"/>
        </authorList>
    </citation>
    <scope>IDENTIFICATION</scope>
</reference>
<evidence type="ECO:0000313" key="2">
    <source>
        <dbReference type="Proteomes" id="UP000050761"/>
    </source>
</evidence>
<evidence type="ECO:0000313" key="3">
    <source>
        <dbReference type="WBParaSite" id="HPBE_0002057901-mRNA-1"/>
    </source>
</evidence>
<accession>A0A3P8FEW7</accession>